<reference evidence="5" key="1">
    <citation type="submission" date="2013-12" db="EMBL/GenBank/DDBJ databases">
        <title>The Genome Sequence of Aphanomyces invadans NJM9701.</title>
        <authorList>
            <consortium name="The Broad Institute Genomics Platform"/>
            <person name="Russ C."/>
            <person name="Tyler B."/>
            <person name="van West P."/>
            <person name="Dieguez-Uribeondo J."/>
            <person name="Young S.K."/>
            <person name="Zeng Q."/>
            <person name="Gargeya S."/>
            <person name="Fitzgerald M."/>
            <person name="Abouelleil A."/>
            <person name="Alvarado L."/>
            <person name="Chapman S.B."/>
            <person name="Gainer-Dewar J."/>
            <person name="Goldberg J."/>
            <person name="Griggs A."/>
            <person name="Gujja S."/>
            <person name="Hansen M."/>
            <person name="Howarth C."/>
            <person name="Imamovic A."/>
            <person name="Ireland A."/>
            <person name="Larimer J."/>
            <person name="McCowan C."/>
            <person name="Murphy C."/>
            <person name="Pearson M."/>
            <person name="Poon T.W."/>
            <person name="Priest M."/>
            <person name="Roberts A."/>
            <person name="Saif S."/>
            <person name="Shea T."/>
            <person name="Sykes S."/>
            <person name="Wortman J."/>
            <person name="Nusbaum C."/>
            <person name="Birren B."/>
        </authorList>
    </citation>
    <scope>NUCLEOTIDE SEQUENCE [LARGE SCALE GENOMIC DNA]</scope>
    <source>
        <strain evidence="5">NJM9701</strain>
    </source>
</reference>
<dbReference type="GeneID" id="20077940"/>
<evidence type="ECO:0000256" key="4">
    <source>
        <dbReference type="SAM" id="Phobius"/>
    </source>
</evidence>
<feature type="compositionally biased region" description="Polar residues" evidence="3">
    <location>
        <begin position="61"/>
        <end position="71"/>
    </location>
</feature>
<organism evidence="5">
    <name type="scientific">Aphanomyces invadans</name>
    <dbReference type="NCBI Taxonomy" id="157072"/>
    <lineage>
        <taxon>Eukaryota</taxon>
        <taxon>Sar</taxon>
        <taxon>Stramenopiles</taxon>
        <taxon>Oomycota</taxon>
        <taxon>Saprolegniomycetes</taxon>
        <taxon>Saprolegniales</taxon>
        <taxon>Verrucalvaceae</taxon>
        <taxon>Aphanomyces</taxon>
    </lineage>
</organism>
<dbReference type="PANTHER" id="PTHR45712">
    <property type="entry name" value="AGAP008170-PA"/>
    <property type="match status" value="1"/>
</dbReference>
<feature type="compositionally biased region" description="Basic residues" evidence="3">
    <location>
        <begin position="13"/>
        <end position="25"/>
    </location>
</feature>
<dbReference type="InterPro" id="IPR050333">
    <property type="entry name" value="SLRP"/>
</dbReference>
<dbReference type="STRING" id="157072.A0A024URJ6"/>
<dbReference type="InterPro" id="IPR001611">
    <property type="entry name" value="Leu-rich_rpt"/>
</dbReference>
<feature type="compositionally biased region" description="Basic and acidic residues" evidence="3">
    <location>
        <begin position="1"/>
        <end position="10"/>
    </location>
</feature>
<dbReference type="OrthoDB" id="9229163at2759"/>
<evidence type="ECO:0000313" key="5">
    <source>
        <dbReference type="EMBL" id="ETW08253.1"/>
    </source>
</evidence>
<keyword evidence="2" id="KW-0677">Repeat</keyword>
<keyword evidence="4" id="KW-0812">Transmembrane</keyword>
<protein>
    <submittedName>
        <fullName evidence="5">Uncharacterized protein</fullName>
    </submittedName>
</protein>
<accession>A0A024URJ6</accession>
<feature type="region of interest" description="Disordered" evidence="3">
    <location>
        <begin position="1"/>
        <end position="82"/>
    </location>
</feature>
<dbReference type="AlphaFoldDB" id="A0A024URJ6"/>
<proteinExistence type="predicted"/>
<dbReference type="Gene3D" id="3.80.10.10">
    <property type="entry name" value="Ribonuclease Inhibitor"/>
    <property type="match status" value="1"/>
</dbReference>
<dbReference type="VEuPathDB" id="FungiDB:H310_00890"/>
<sequence length="493" mass="55207">MKTGAKRDGNVKVTRRPLKRMRSKGAVKDASTQWRRQHSKQSAMVTAHQPETKFRHDRSKAAQTMRPSSKQQRPKKENVDLSNCKSKTAALTQCTIGWRERYCIMRMNKGKCESTRISNKDKHFNLSTNKAAKSKTLLVANVKVANVVVQAVPPGTDRLEFSHFQRVEMHDIVLPTGITTISFSRGIVGAYPSPTFRNITLPPTVKEVSFRCVKMELFNPTEWAAVPMETMGLHNNMLDSFVNVTFPPSVQYLDLSKNKLTAFVNTTLPVNLQSLRLSSNKFHTLDAIPLHDLPHLTRLIVSDNPLGTVDASTVLPSSLIDLDLSKCSLTRIDRAFRYPERLRKLDLSDNNMTSFVPDLLPISLSELKLAGNPLDDFVIRDRAMLKQLRQMKTLDATTTNVMCNSTAYRKVVVQGQVFACMLKAMAESTTMLNANGNMAGKEDSTLSTVTVVLVVACASSVVVLIGVVVMLRHQQNQRWLSPIADKEKGRERR</sequence>
<feature type="transmembrane region" description="Helical" evidence="4">
    <location>
        <begin position="451"/>
        <end position="471"/>
    </location>
</feature>
<dbReference type="EMBL" id="KI913953">
    <property type="protein sequence ID" value="ETW08253.1"/>
    <property type="molecule type" value="Genomic_DNA"/>
</dbReference>
<dbReference type="PANTHER" id="PTHR45712:SF22">
    <property type="entry name" value="INSULIN-LIKE GROWTH FACTOR-BINDING PROTEIN COMPLEX ACID LABILE SUBUNIT"/>
    <property type="match status" value="1"/>
</dbReference>
<name>A0A024URJ6_9STRA</name>
<dbReference type="SUPFAM" id="SSF52058">
    <property type="entry name" value="L domain-like"/>
    <property type="match status" value="1"/>
</dbReference>
<dbReference type="RefSeq" id="XP_008862058.1">
    <property type="nucleotide sequence ID" value="XM_008863836.1"/>
</dbReference>
<evidence type="ECO:0000256" key="1">
    <source>
        <dbReference type="ARBA" id="ARBA00022614"/>
    </source>
</evidence>
<dbReference type="Pfam" id="PF13855">
    <property type="entry name" value="LRR_8"/>
    <property type="match status" value="1"/>
</dbReference>
<gene>
    <name evidence="5" type="ORF">H310_00890</name>
</gene>
<keyword evidence="1" id="KW-0433">Leucine-rich repeat</keyword>
<keyword evidence="4" id="KW-1133">Transmembrane helix</keyword>
<dbReference type="InterPro" id="IPR032675">
    <property type="entry name" value="LRR_dom_sf"/>
</dbReference>
<evidence type="ECO:0000256" key="2">
    <source>
        <dbReference type="ARBA" id="ARBA00022737"/>
    </source>
</evidence>
<evidence type="ECO:0000256" key="3">
    <source>
        <dbReference type="SAM" id="MobiDB-lite"/>
    </source>
</evidence>
<feature type="compositionally biased region" description="Polar residues" evidence="3">
    <location>
        <begin position="30"/>
        <end position="44"/>
    </location>
</feature>
<keyword evidence="4" id="KW-0472">Membrane</keyword>